<dbReference type="EnsemblMetazoa" id="tetur05g06480.1">
    <property type="protein sequence ID" value="tetur05g06480.1"/>
    <property type="gene ID" value="tetur05g06480"/>
</dbReference>
<protein>
    <submittedName>
        <fullName evidence="2">Uncharacterized protein</fullName>
    </submittedName>
</protein>
<reference evidence="3" key="1">
    <citation type="submission" date="2011-08" db="EMBL/GenBank/DDBJ databases">
        <authorList>
            <person name="Rombauts S."/>
        </authorList>
    </citation>
    <scope>NUCLEOTIDE SEQUENCE</scope>
    <source>
        <strain evidence="3">London</strain>
    </source>
</reference>
<dbReference type="HOGENOM" id="CLU_317208_0_0_1"/>
<dbReference type="Proteomes" id="UP000015104">
    <property type="component" value="Unassembled WGS sequence"/>
</dbReference>
<organism evidence="2 3">
    <name type="scientific">Tetranychus urticae</name>
    <name type="common">Two-spotted spider mite</name>
    <dbReference type="NCBI Taxonomy" id="32264"/>
    <lineage>
        <taxon>Eukaryota</taxon>
        <taxon>Metazoa</taxon>
        <taxon>Ecdysozoa</taxon>
        <taxon>Arthropoda</taxon>
        <taxon>Chelicerata</taxon>
        <taxon>Arachnida</taxon>
        <taxon>Acari</taxon>
        <taxon>Acariformes</taxon>
        <taxon>Trombidiformes</taxon>
        <taxon>Prostigmata</taxon>
        <taxon>Eleutherengona</taxon>
        <taxon>Raphignathae</taxon>
        <taxon>Tetranychoidea</taxon>
        <taxon>Tetranychidae</taxon>
        <taxon>Tetranychus</taxon>
    </lineage>
</organism>
<evidence type="ECO:0000313" key="3">
    <source>
        <dbReference type="Proteomes" id="UP000015104"/>
    </source>
</evidence>
<proteinExistence type="predicted"/>
<accession>T1K5J5</accession>
<feature type="coiled-coil region" evidence="1">
    <location>
        <begin position="626"/>
        <end position="696"/>
    </location>
</feature>
<keyword evidence="1" id="KW-0175">Coiled coil</keyword>
<sequence>MNTVNPLKRPLTVPIDPLKLLVCKICDKGDVLSLKTCGCLFCDSCDGDSRDICISCNSAVDPNIKLSFTKNPRCKFYQLNQCFSNAEYKCKCIPNCLVCSSCLTYIHSKRLIESCVPEILKPKVTTNHEPCELCKEFIAEFIMTSEPHSKICFACKAKITIPLEKIVHEDPDGITIKKCKSALYEKLKILDEYDRQIALIREQLDNFKKISNVLSSTMKIILELLKDKQLNLHGKDGIEQIRDLLNYSRKKNNWFHLPSVLDQIGTFIEHNSSLHSPSSSIPGISENSGVSVQEISDSGVEPFFILVEKQSAVNKRNKMLKNIEKHVDKWVRKESFAVNDIVIILDVDATDSHKYKRAKILKLGDDSSEVSLLDFGFQTTVPNSSIGEINGININGKSTCFIAKLTGSHVLNYVERIIVDCEFKQFDGLPKAILLRLLAALVYFQAKGNMNTVNPLKRPSPEPIDPLKLLVCKICDKGDVLSLKTCGCLLCDSCDGDSRNICISCRSNVDPKIKLSFTKNPRCKSYQPDQCNRHAEYKCNCIPNCFVCSSCLTYIHRKRVRGSCVPEVLSPKVTTNHETCELCKDFTADFKLPYAPYTKICFACKTNFTIDLEEIINEAPDWNHFYREYEQSSENVSNKIKKIEDELESSSLAREEEVKKCKDAISEIQKRLDEHTEQYDQDIAKLKQQLDNFKKISNILKPDGTIKTILDLLKDEQLNLHGEQAKEQTINLLNSFPGKECFDSISNPKTKLVQIFIAREDSMRYSVTSILLPGFRKDLNAIVFDRARPIYLSVVKQSKVNDRLKLSKEIEKRQDKWVRKDHFDVDDIVIVSFMSTTSAKKFSRAKILSKGNDYSTALLLDLGVTAKVPNSSVGEINGIKINDKPTCFVAQLSELEERILLHNGRHQFDGVPKAMQIIY</sequence>
<keyword evidence="3" id="KW-1185">Reference proteome</keyword>
<evidence type="ECO:0000313" key="2">
    <source>
        <dbReference type="EnsemblMetazoa" id="tetur05g06480.1"/>
    </source>
</evidence>
<evidence type="ECO:0000256" key="1">
    <source>
        <dbReference type="SAM" id="Coils"/>
    </source>
</evidence>
<name>T1K5J5_TETUR</name>
<reference evidence="2" key="2">
    <citation type="submission" date="2015-06" db="UniProtKB">
        <authorList>
            <consortium name="EnsemblMetazoa"/>
        </authorList>
    </citation>
    <scope>IDENTIFICATION</scope>
</reference>
<dbReference type="EMBL" id="CAEY01001589">
    <property type="status" value="NOT_ANNOTATED_CDS"/>
    <property type="molecule type" value="Genomic_DNA"/>
</dbReference>
<dbReference type="AlphaFoldDB" id="T1K5J5"/>